<comment type="caution">
    <text evidence="2">The sequence shown here is derived from an EMBL/GenBank/DDBJ whole genome shotgun (WGS) entry which is preliminary data.</text>
</comment>
<organism evidence="2 3">
    <name type="scientific">Janthinobacterium fluminis</name>
    <dbReference type="NCBI Taxonomy" id="2987524"/>
    <lineage>
        <taxon>Bacteria</taxon>
        <taxon>Pseudomonadati</taxon>
        <taxon>Pseudomonadota</taxon>
        <taxon>Betaproteobacteria</taxon>
        <taxon>Burkholderiales</taxon>
        <taxon>Oxalobacteraceae</taxon>
        <taxon>Janthinobacterium</taxon>
    </lineage>
</organism>
<dbReference type="PANTHER" id="PTHR43384">
    <property type="entry name" value="SEPTUM SITE-DETERMINING PROTEIN MIND HOMOLOG, CHLOROPLASTIC-RELATED"/>
    <property type="match status" value="1"/>
</dbReference>
<proteinExistence type="predicted"/>
<dbReference type="InterPro" id="IPR050625">
    <property type="entry name" value="ParA/MinD_ATPase"/>
</dbReference>
<name>A0ABT5K312_9BURK</name>
<dbReference type="EMBL" id="JAQQXR010000006">
    <property type="protein sequence ID" value="MDC8759254.1"/>
    <property type="molecule type" value="Genomic_DNA"/>
</dbReference>
<dbReference type="Proteomes" id="UP001221208">
    <property type="component" value="Unassembled WGS sequence"/>
</dbReference>
<dbReference type="Gene3D" id="3.40.50.300">
    <property type="entry name" value="P-loop containing nucleotide triphosphate hydrolases"/>
    <property type="match status" value="1"/>
</dbReference>
<dbReference type="RefSeq" id="WP_273672320.1">
    <property type="nucleotide sequence ID" value="NZ_JAQQXR010000006.1"/>
</dbReference>
<gene>
    <name evidence="2" type="ORF">OIK44_16855</name>
</gene>
<dbReference type="InterPro" id="IPR025669">
    <property type="entry name" value="AAA_dom"/>
</dbReference>
<dbReference type="SUPFAM" id="SSF52540">
    <property type="entry name" value="P-loop containing nucleoside triphosphate hydrolases"/>
    <property type="match status" value="1"/>
</dbReference>
<dbReference type="PANTHER" id="PTHR43384:SF13">
    <property type="entry name" value="SLR0110 PROTEIN"/>
    <property type="match status" value="1"/>
</dbReference>
<dbReference type="InterPro" id="IPR027417">
    <property type="entry name" value="P-loop_NTPase"/>
</dbReference>
<reference evidence="2 3" key="1">
    <citation type="submission" date="2022-10" db="EMBL/GenBank/DDBJ databases">
        <title>Janthinobacterium sp. hw3 Genome sequencing.</title>
        <authorList>
            <person name="Park S."/>
        </authorList>
    </citation>
    <scope>NUCLEOTIDE SEQUENCE [LARGE SCALE GENOMIC DNA]</scope>
    <source>
        <strain evidence="3">hw3</strain>
    </source>
</reference>
<keyword evidence="3" id="KW-1185">Reference proteome</keyword>
<evidence type="ECO:0000313" key="2">
    <source>
        <dbReference type="EMBL" id="MDC8759254.1"/>
    </source>
</evidence>
<dbReference type="Gene3D" id="3.40.50.2300">
    <property type="match status" value="1"/>
</dbReference>
<evidence type="ECO:0000259" key="1">
    <source>
        <dbReference type="Pfam" id="PF13614"/>
    </source>
</evidence>
<dbReference type="SUPFAM" id="SSF52172">
    <property type="entry name" value="CheY-like"/>
    <property type="match status" value="1"/>
</dbReference>
<dbReference type="InterPro" id="IPR011006">
    <property type="entry name" value="CheY-like_superfamily"/>
</dbReference>
<sequence length="384" mass="42369">MKIVILSKNEKQLIELAGLLRARNPNDDVDIVVGDLDRLAEPAGVDVLLFEQAHIGEDDLEQLGQLGNHHPGLAFVLLCQQHGPEFLLQAMRAGVREVLPSPADAASLYPALRRIEEKRDKHSQASGKVLAFVSCKGGSGATFIAANLAYALAQQENQRVALFDLNLQFGDASLFVSDSKPVATLSNVAQQIHRLDPSFLTSSMVHVTPNFGVLAAPEDPAHANDVKPEHIDQLLKLARRQYDFILLDVGRSLDAVSVRALDQADMIFPILQATLPYIRDGKRLLDVFRSLDYRRDKIHLILNRYSANDEIRQRDLENAYGARIFKSIPNHYEAAAASVNQGVPIIKLARASPISKSLLDFAQSLAGQPEQSNQGWLARVFQRA</sequence>
<protein>
    <submittedName>
        <fullName evidence="2">AAA family ATPase</fullName>
    </submittedName>
</protein>
<accession>A0ABT5K312</accession>
<feature type="domain" description="AAA" evidence="1">
    <location>
        <begin position="128"/>
        <end position="289"/>
    </location>
</feature>
<dbReference type="Pfam" id="PF13614">
    <property type="entry name" value="AAA_31"/>
    <property type="match status" value="1"/>
</dbReference>
<evidence type="ECO:0000313" key="3">
    <source>
        <dbReference type="Proteomes" id="UP001221208"/>
    </source>
</evidence>